<accession>A0AAN5ANQ4</accession>
<evidence type="ECO:0000313" key="1">
    <source>
        <dbReference type="EMBL" id="GJM65037.1"/>
    </source>
</evidence>
<evidence type="ECO:0000313" key="2">
    <source>
        <dbReference type="Proteomes" id="UP001310022"/>
    </source>
</evidence>
<gene>
    <name evidence="1" type="ORF">PEDI_55890</name>
</gene>
<dbReference type="AlphaFoldDB" id="A0AAN5ANQ4"/>
<name>A0AAN5ANQ4_9BACT</name>
<protein>
    <submittedName>
        <fullName evidence="1">Uncharacterized protein</fullName>
    </submittedName>
</protein>
<proteinExistence type="predicted"/>
<dbReference type="EMBL" id="BQKE01000011">
    <property type="protein sequence ID" value="GJM65037.1"/>
    <property type="molecule type" value="Genomic_DNA"/>
</dbReference>
<reference evidence="1 2" key="1">
    <citation type="submission" date="2021-12" db="EMBL/GenBank/DDBJ databases">
        <title>Genome sequencing of bacteria with rrn-lacking chromosome and rrn-plasmid.</title>
        <authorList>
            <person name="Anda M."/>
            <person name="Iwasaki W."/>
        </authorList>
    </citation>
    <scope>NUCLEOTIDE SEQUENCE [LARGE SCALE GENOMIC DNA]</scope>
    <source>
        <strain evidence="1 2">NBRC 15940</strain>
    </source>
</reference>
<sequence>MIRQLFQLPLLRYSTQRLSPLKLNIKENPQNANFNENWGDFKQFISRNPGPLIFYNKTSWIIYFPHKGLLIKISLTLDIITVLLHYYGKEP</sequence>
<comment type="caution">
    <text evidence="1">The sequence shown here is derived from an EMBL/GenBank/DDBJ whole genome shotgun (WGS) entry which is preliminary data.</text>
</comment>
<keyword evidence="2" id="KW-1185">Reference proteome</keyword>
<organism evidence="1 2">
    <name type="scientific">Persicobacter diffluens</name>
    <dbReference type="NCBI Taxonomy" id="981"/>
    <lineage>
        <taxon>Bacteria</taxon>
        <taxon>Pseudomonadati</taxon>
        <taxon>Bacteroidota</taxon>
        <taxon>Cytophagia</taxon>
        <taxon>Cytophagales</taxon>
        <taxon>Persicobacteraceae</taxon>
        <taxon>Persicobacter</taxon>
    </lineage>
</organism>
<dbReference type="Proteomes" id="UP001310022">
    <property type="component" value="Unassembled WGS sequence"/>
</dbReference>